<reference evidence="2" key="1">
    <citation type="submission" date="2006-10" db="EMBL/GenBank/DDBJ databases">
        <authorList>
            <person name="Amadeo P."/>
            <person name="Zhao Q."/>
            <person name="Wortman J."/>
            <person name="Fraser-Liggett C."/>
            <person name="Carlton J."/>
        </authorList>
    </citation>
    <scope>NUCLEOTIDE SEQUENCE</scope>
    <source>
        <strain evidence="2">G3</strain>
    </source>
</reference>
<dbReference type="AlphaFoldDB" id="A2FT33"/>
<accession>A2FT33</accession>
<dbReference type="Proteomes" id="UP000001542">
    <property type="component" value="Unassembled WGS sequence"/>
</dbReference>
<dbReference type="VEuPathDB" id="TrichDB:TVAGG3_0815990"/>
<evidence type="ECO:0000256" key="1">
    <source>
        <dbReference type="SAM" id="Phobius"/>
    </source>
</evidence>
<dbReference type="SUPFAM" id="SSF53448">
    <property type="entry name" value="Nucleotide-diphospho-sugar transferases"/>
    <property type="match status" value="1"/>
</dbReference>
<organism evidence="2 3">
    <name type="scientific">Trichomonas vaginalis (strain ATCC PRA-98 / G3)</name>
    <dbReference type="NCBI Taxonomy" id="412133"/>
    <lineage>
        <taxon>Eukaryota</taxon>
        <taxon>Metamonada</taxon>
        <taxon>Parabasalia</taxon>
        <taxon>Trichomonadida</taxon>
        <taxon>Trichomonadidae</taxon>
        <taxon>Trichomonas</taxon>
    </lineage>
</organism>
<dbReference type="Gene3D" id="3.90.550.10">
    <property type="entry name" value="Spore Coat Polysaccharide Biosynthesis Protein SpsA, Chain A"/>
    <property type="match status" value="1"/>
</dbReference>
<proteinExistence type="predicted"/>
<dbReference type="KEGG" id="tva:4749646"/>
<dbReference type="InterPro" id="IPR029044">
    <property type="entry name" value="Nucleotide-diphossugar_trans"/>
</dbReference>
<protein>
    <submittedName>
        <fullName evidence="2">Uncharacterized protein</fullName>
    </submittedName>
</protein>
<keyword evidence="1" id="KW-0812">Transmembrane</keyword>
<dbReference type="VEuPathDB" id="TrichDB:TVAG_096390"/>
<reference evidence="2" key="2">
    <citation type="journal article" date="2007" name="Science">
        <title>Draft genome sequence of the sexually transmitted pathogen Trichomonas vaginalis.</title>
        <authorList>
            <person name="Carlton J.M."/>
            <person name="Hirt R.P."/>
            <person name="Silva J.C."/>
            <person name="Delcher A.L."/>
            <person name="Schatz M."/>
            <person name="Zhao Q."/>
            <person name="Wortman J.R."/>
            <person name="Bidwell S.L."/>
            <person name="Alsmark U.C.M."/>
            <person name="Besteiro S."/>
            <person name="Sicheritz-Ponten T."/>
            <person name="Noel C.J."/>
            <person name="Dacks J.B."/>
            <person name="Foster P.G."/>
            <person name="Simillion C."/>
            <person name="Van de Peer Y."/>
            <person name="Miranda-Saavedra D."/>
            <person name="Barton G.J."/>
            <person name="Westrop G.D."/>
            <person name="Mueller S."/>
            <person name="Dessi D."/>
            <person name="Fiori P.L."/>
            <person name="Ren Q."/>
            <person name="Paulsen I."/>
            <person name="Zhang H."/>
            <person name="Bastida-Corcuera F.D."/>
            <person name="Simoes-Barbosa A."/>
            <person name="Brown M.T."/>
            <person name="Hayes R.D."/>
            <person name="Mukherjee M."/>
            <person name="Okumura C.Y."/>
            <person name="Schneider R."/>
            <person name="Smith A.J."/>
            <person name="Vanacova S."/>
            <person name="Villalvazo M."/>
            <person name="Haas B.J."/>
            <person name="Pertea M."/>
            <person name="Feldblyum T.V."/>
            <person name="Utterback T.R."/>
            <person name="Shu C.L."/>
            <person name="Osoegawa K."/>
            <person name="de Jong P.J."/>
            <person name="Hrdy I."/>
            <person name="Horvathova L."/>
            <person name="Zubacova Z."/>
            <person name="Dolezal P."/>
            <person name="Malik S.B."/>
            <person name="Logsdon J.M. Jr."/>
            <person name="Henze K."/>
            <person name="Gupta A."/>
            <person name="Wang C.C."/>
            <person name="Dunne R.L."/>
            <person name="Upcroft J.A."/>
            <person name="Upcroft P."/>
            <person name="White O."/>
            <person name="Salzberg S.L."/>
            <person name="Tang P."/>
            <person name="Chiu C.-H."/>
            <person name="Lee Y.-S."/>
            <person name="Embley T.M."/>
            <person name="Coombs G.H."/>
            <person name="Mottram J.C."/>
            <person name="Tachezy J."/>
            <person name="Fraser-Liggett C.M."/>
            <person name="Johnson P.J."/>
        </authorList>
    </citation>
    <scope>NUCLEOTIDE SEQUENCE [LARGE SCALE GENOMIC DNA]</scope>
    <source>
        <strain evidence="2">G3</strain>
    </source>
</reference>
<dbReference type="RefSeq" id="XP_001304872.1">
    <property type="nucleotide sequence ID" value="XM_001304871.1"/>
</dbReference>
<dbReference type="InParanoid" id="A2FT33"/>
<keyword evidence="3" id="KW-1185">Reference proteome</keyword>
<sequence length="376" mass="44785">MGWFLFYLSFSSAHENITSFELIKNTSKYAYVTSINSLSYKDINIIQALTLGFTLKKYSPDIDRVLLIPYKMKLRKNDKDSLLKVYTYILRMPFITPHCQKGGQYLYEGKNFFFLNAWTLTHYHKILLVPLYSFYRKDPSSFFKNRVPAAPPHYKLWSMSHMGPFPNIENLMFKPSTGDLEKIEETYCQLYTDNFLRYQKRPLTDLILTTIITFYNSSIISVPFWYQFIYPGTRIDEKTKFMNVNDPRIISVKYEEPNTPWSNPFSLIREEWYKLVNEMYNELNNENFVPIVLTEIQDTYRHDDHPAILDTNDLVLTSYIEFYSRPKFQIFIQCILIFLISVFCVYFSLCFLEIDMYAPIIIIDNVNYDTNIKKQD</sequence>
<evidence type="ECO:0000313" key="3">
    <source>
        <dbReference type="Proteomes" id="UP000001542"/>
    </source>
</evidence>
<dbReference type="EMBL" id="DS114001">
    <property type="protein sequence ID" value="EAX91942.1"/>
    <property type="molecule type" value="Genomic_DNA"/>
</dbReference>
<feature type="transmembrane region" description="Helical" evidence="1">
    <location>
        <begin position="330"/>
        <end position="352"/>
    </location>
</feature>
<evidence type="ECO:0000313" key="2">
    <source>
        <dbReference type="EMBL" id="EAX91942.1"/>
    </source>
</evidence>
<gene>
    <name evidence="2" type="ORF">TVAG_096390</name>
</gene>
<name>A2FT33_TRIV3</name>
<keyword evidence="1" id="KW-1133">Transmembrane helix</keyword>
<keyword evidence="1" id="KW-0472">Membrane</keyword>